<evidence type="ECO:0000256" key="1">
    <source>
        <dbReference type="SAM" id="MobiDB-lite"/>
    </source>
</evidence>
<protein>
    <submittedName>
        <fullName evidence="2">Uncharacterized protein</fullName>
    </submittedName>
</protein>
<organism evidence="2 3">
    <name type="scientific">Pseudofrankia inefficax (strain DSM 45817 / CECT 9037 / DDB 130130 / EuI1c)</name>
    <name type="common">Frankia inefficax</name>
    <dbReference type="NCBI Taxonomy" id="298654"/>
    <lineage>
        <taxon>Bacteria</taxon>
        <taxon>Bacillati</taxon>
        <taxon>Actinomycetota</taxon>
        <taxon>Actinomycetes</taxon>
        <taxon>Frankiales</taxon>
        <taxon>Frankiaceae</taxon>
        <taxon>Pseudofrankia</taxon>
    </lineage>
</organism>
<proteinExistence type="predicted"/>
<dbReference type="Proteomes" id="UP000002484">
    <property type="component" value="Chromosome"/>
</dbReference>
<evidence type="ECO:0000313" key="2">
    <source>
        <dbReference type="EMBL" id="ADP81919.1"/>
    </source>
</evidence>
<feature type="region of interest" description="Disordered" evidence="1">
    <location>
        <begin position="1"/>
        <end position="53"/>
    </location>
</feature>
<dbReference type="HOGENOM" id="CLU_169570_0_0_11"/>
<name>E3J5H5_PSEI1</name>
<dbReference type="InParanoid" id="E3J5H5"/>
<sequence>MPAGWPGRRVHRPSGGGDRIAWPTHERPARTRNLRRGASDRPHFGGYRRGVTPGRRILEPMTKSAVPKRRLPTSPFKDPVIPPCDRFAIGDRVIHDTYGLGQVIGVEQDIAVLVDFGSQQERIPSPFSKMSHL</sequence>
<keyword evidence="3" id="KW-1185">Reference proteome</keyword>
<dbReference type="EMBL" id="CP002299">
    <property type="protein sequence ID" value="ADP81919.1"/>
    <property type="molecule type" value="Genomic_DNA"/>
</dbReference>
<evidence type="ECO:0000313" key="3">
    <source>
        <dbReference type="Proteomes" id="UP000002484"/>
    </source>
</evidence>
<accession>E3J5H5</accession>
<dbReference type="eggNOG" id="ENOG5033GT0">
    <property type="taxonomic scope" value="Bacteria"/>
</dbReference>
<reference evidence="2 3" key="1">
    <citation type="submission" date="2010-10" db="EMBL/GenBank/DDBJ databases">
        <title>Complete sequence of Frankia sp. EuI1c.</title>
        <authorList>
            <consortium name="US DOE Joint Genome Institute"/>
            <person name="Lucas S."/>
            <person name="Copeland A."/>
            <person name="Lapidus A."/>
            <person name="Cheng J.-F."/>
            <person name="Bruce D."/>
            <person name="Goodwin L."/>
            <person name="Pitluck S."/>
            <person name="Chertkov O."/>
            <person name="Detter J.C."/>
            <person name="Han C."/>
            <person name="Tapia R."/>
            <person name="Land M."/>
            <person name="Hauser L."/>
            <person name="Jeffries C."/>
            <person name="Kyrpides N."/>
            <person name="Ivanova N."/>
            <person name="Mikhailova N."/>
            <person name="Beauchemin N."/>
            <person name="Sen A."/>
            <person name="Sur S.A."/>
            <person name="Gtari M."/>
            <person name="Wall L."/>
            <person name="Tisa L."/>
            <person name="Woyke T."/>
        </authorList>
    </citation>
    <scope>NUCLEOTIDE SEQUENCE [LARGE SCALE GENOMIC DNA]</scope>
    <source>
        <strain evidence="3">DSM 45817 / CECT 9037 / EuI1c</strain>
    </source>
</reference>
<dbReference type="STRING" id="298654.FraEuI1c_3913"/>
<dbReference type="KEGG" id="fri:FraEuI1c_3913"/>
<gene>
    <name evidence="2" type="ordered locus">FraEuI1c_3913</name>
</gene>
<dbReference type="AlphaFoldDB" id="E3J5H5"/>